<evidence type="ECO:0000256" key="4">
    <source>
        <dbReference type="ARBA" id="ARBA00022452"/>
    </source>
</evidence>
<dbReference type="GO" id="GO:0009297">
    <property type="term" value="P:pilus assembly"/>
    <property type="evidence" value="ECO:0007669"/>
    <property type="project" value="InterPro"/>
</dbReference>
<evidence type="ECO:0000256" key="9">
    <source>
        <dbReference type="SAM" id="SignalP"/>
    </source>
</evidence>
<keyword evidence="4" id="KW-1134">Transmembrane beta strand</keyword>
<feature type="chain" id="PRO_5037980875" evidence="9">
    <location>
        <begin position="33"/>
        <end position="872"/>
    </location>
</feature>
<keyword evidence="6 9" id="KW-0732">Signal</keyword>
<keyword evidence="3" id="KW-0813">Transport</keyword>
<evidence type="ECO:0000256" key="3">
    <source>
        <dbReference type="ARBA" id="ARBA00022448"/>
    </source>
</evidence>
<organism evidence="12 13">
    <name type="scientific">Ramlibacter monticola</name>
    <dbReference type="NCBI Taxonomy" id="1926872"/>
    <lineage>
        <taxon>Bacteria</taxon>
        <taxon>Pseudomonadati</taxon>
        <taxon>Pseudomonadota</taxon>
        <taxon>Betaproteobacteria</taxon>
        <taxon>Burkholderiales</taxon>
        <taxon>Comamonadaceae</taxon>
        <taxon>Ramlibacter</taxon>
    </lineage>
</organism>
<keyword evidence="7" id="KW-0472">Membrane</keyword>
<dbReference type="Pfam" id="PF00577">
    <property type="entry name" value="Usher"/>
    <property type="match status" value="1"/>
</dbReference>
<evidence type="ECO:0000313" key="12">
    <source>
        <dbReference type="EMBL" id="MBL0394456.1"/>
    </source>
</evidence>
<keyword evidence="13" id="KW-1185">Reference proteome</keyword>
<dbReference type="InterPro" id="IPR025949">
    <property type="entry name" value="PapC-like_C"/>
</dbReference>
<feature type="domain" description="PapC-like C-terminal" evidence="10">
    <location>
        <begin position="771"/>
        <end position="834"/>
    </location>
</feature>
<dbReference type="InterPro" id="IPR000015">
    <property type="entry name" value="Fimb_usher"/>
</dbReference>
<feature type="domain" description="PapC N-terminal" evidence="11">
    <location>
        <begin position="40"/>
        <end position="189"/>
    </location>
</feature>
<evidence type="ECO:0000313" key="13">
    <source>
        <dbReference type="Proteomes" id="UP000599109"/>
    </source>
</evidence>
<dbReference type="EMBL" id="JAEQNE010000008">
    <property type="protein sequence ID" value="MBL0394456.1"/>
    <property type="molecule type" value="Genomic_DNA"/>
</dbReference>
<evidence type="ECO:0000256" key="8">
    <source>
        <dbReference type="ARBA" id="ARBA00023237"/>
    </source>
</evidence>
<dbReference type="RefSeq" id="WP_201677124.1">
    <property type="nucleotide sequence ID" value="NZ_JAEQNE010000008.1"/>
</dbReference>
<dbReference type="Gene3D" id="3.10.20.410">
    <property type="match status" value="1"/>
</dbReference>
<dbReference type="Pfam" id="PF13953">
    <property type="entry name" value="PapC_C"/>
    <property type="match status" value="1"/>
</dbReference>
<accession>A0A937CVI9</accession>
<comment type="subcellular location">
    <subcellularLocation>
        <location evidence="1">Cell outer membrane</location>
        <topology evidence="1">Multi-pass membrane protein</topology>
    </subcellularLocation>
</comment>
<dbReference type="FunFam" id="2.60.40.3110:FF:000001">
    <property type="entry name" value="Putative fimbrial outer membrane usher"/>
    <property type="match status" value="1"/>
</dbReference>
<dbReference type="InterPro" id="IPR037224">
    <property type="entry name" value="PapC_N_sf"/>
</dbReference>
<dbReference type="InterPro" id="IPR042186">
    <property type="entry name" value="FimD_plug_dom"/>
</dbReference>
<comment type="similarity">
    <text evidence="2">Belongs to the fimbrial export usher family.</text>
</comment>
<evidence type="ECO:0000259" key="10">
    <source>
        <dbReference type="Pfam" id="PF13953"/>
    </source>
</evidence>
<dbReference type="Gene3D" id="2.60.40.3110">
    <property type="match status" value="1"/>
</dbReference>
<comment type="caution">
    <text evidence="12">The sequence shown here is derived from an EMBL/GenBank/DDBJ whole genome shotgun (WGS) entry which is preliminary data.</text>
</comment>
<dbReference type="GO" id="GO:0015473">
    <property type="term" value="F:fimbrial usher porin activity"/>
    <property type="evidence" value="ECO:0007669"/>
    <property type="project" value="InterPro"/>
</dbReference>
<reference evidence="12 13" key="1">
    <citation type="journal article" date="2017" name="Int. J. Syst. Evol. Microbiol.">
        <title>Ramlibacter monticola sp. nov., isolated from forest soil.</title>
        <authorList>
            <person name="Chaudhary D.K."/>
            <person name="Kim J."/>
        </authorList>
    </citation>
    <scope>NUCLEOTIDE SEQUENCE [LARGE SCALE GENOMIC DNA]</scope>
    <source>
        <strain evidence="12 13">KACC 19175</strain>
    </source>
</reference>
<protein>
    <submittedName>
        <fullName evidence="12">Fimbrial biogenesis outer membrane usher protein</fullName>
    </submittedName>
</protein>
<sequence length="872" mass="91500">MRAHPASPLTHPRIGRAVCLLIVGASAGAASAASEAADVEFDAAFLRNTGGAPIDASRFKRGNAAAPGDYRAELYVNQIGQGRIDVLLRQVGKDSPDVRPCFDRALLDRISVDPARLAAQANARLDAGPGACVPLDTLVQGATASFDLGEQRLDVSVPQAAMTRQARGYVDPQYWDEGITAALLQYNANLFHSDSQGAASTSGYLGLTAGLNLGAWRLRHRGSFTHEEQAGNRYQSVQASLQRSLIPLQSQLVLGDAFTDGALFDSVGFRGIQLASDDRMHPESQRGYAPTVRGIARSNARVQIRQNGNLIYETTVGAGPFEIDDLYPTGYGGDLELTLTEADGSVHVSRVPYAAAVNALRPGSTRYSLTAGQYRNASSNGAKPLLLQGTIQHGFTNLWTGYGGAVLSKDYAAAGAGIALNTDYGAVGADLTYAATLVPGQPEHRGESMRLNYSKLLAPTNTNVTLAAYRYSTRGYLGLADAISLGDQQGRLDLAIRGIERGKLLATVDQRLPESWGNFYLSGSVQEYWNRTGRDVQFQAGYNNSYKGVSYGVSLARQLDPVTRRTDDRLVFSLSLPLGNDAHAPYLTSSMQRDSSGGNSLQASVTGTLGADNAFSYGLNLGRTSNAGAAAEGSVAGSVSYISPMATVGASASRSSGYSQLSATLSGGLVAYSGGLVFSPSLGDTVAVVEAEDAAGARVSNGSGLRVDPWGHALVSGLVPFARNQIDIDPQGLPLNVELKSTMQQVAPTAGAVVRLKFETENTGRTAIIDGRQADGNPLPFGAEVRDTGGLAVGSVAQGGRIFARGLKEDGGELIVVLDAEHARQCRLPYRLPAGQGARSDAVSLTSGVCSEQTAALPSGLALVLATQILPR</sequence>
<evidence type="ECO:0000256" key="7">
    <source>
        <dbReference type="ARBA" id="ARBA00023136"/>
    </source>
</evidence>
<evidence type="ECO:0000256" key="6">
    <source>
        <dbReference type="ARBA" id="ARBA00022729"/>
    </source>
</evidence>
<proteinExistence type="inferred from homology"/>
<dbReference type="SUPFAM" id="SSF141729">
    <property type="entry name" value="FimD N-terminal domain-like"/>
    <property type="match status" value="1"/>
</dbReference>
<dbReference type="Proteomes" id="UP000599109">
    <property type="component" value="Unassembled WGS sequence"/>
</dbReference>
<gene>
    <name evidence="12" type="ORF">JJ685_25175</name>
</gene>
<dbReference type="InterPro" id="IPR025885">
    <property type="entry name" value="PapC_N"/>
</dbReference>
<dbReference type="Gene3D" id="2.60.40.2070">
    <property type="match status" value="1"/>
</dbReference>
<evidence type="ECO:0000256" key="5">
    <source>
        <dbReference type="ARBA" id="ARBA00022692"/>
    </source>
</evidence>
<dbReference type="PANTHER" id="PTHR30451:SF20">
    <property type="entry name" value="FIMBRIAE USHER"/>
    <property type="match status" value="1"/>
</dbReference>
<evidence type="ECO:0000259" key="11">
    <source>
        <dbReference type="Pfam" id="PF13954"/>
    </source>
</evidence>
<dbReference type="PANTHER" id="PTHR30451">
    <property type="entry name" value="OUTER MEMBRANE USHER PROTEIN"/>
    <property type="match status" value="1"/>
</dbReference>
<dbReference type="Gene3D" id="2.60.40.2610">
    <property type="entry name" value="Outer membrane usher protein FimD, plug domain"/>
    <property type="match status" value="1"/>
</dbReference>
<keyword evidence="8" id="KW-0998">Cell outer membrane</keyword>
<dbReference type="GO" id="GO:0009279">
    <property type="term" value="C:cell outer membrane"/>
    <property type="evidence" value="ECO:0007669"/>
    <property type="project" value="UniProtKB-SubCell"/>
</dbReference>
<keyword evidence="5" id="KW-0812">Transmembrane</keyword>
<evidence type="ECO:0000256" key="1">
    <source>
        <dbReference type="ARBA" id="ARBA00004571"/>
    </source>
</evidence>
<dbReference type="InterPro" id="IPR043142">
    <property type="entry name" value="PapC-like_C_sf"/>
</dbReference>
<evidence type="ECO:0000256" key="2">
    <source>
        <dbReference type="ARBA" id="ARBA00008064"/>
    </source>
</evidence>
<dbReference type="AlphaFoldDB" id="A0A937CVI9"/>
<name>A0A937CVI9_9BURK</name>
<dbReference type="Pfam" id="PF13954">
    <property type="entry name" value="PapC_N"/>
    <property type="match status" value="1"/>
</dbReference>
<feature type="signal peptide" evidence="9">
    <location>
        <begin position="1"/>
        <end position="32"/>
    </location>
</feature>